<dbReference type="Proteomes" id="UP000029228">
    <property type="component" value="Unassembled WGS sequence"/>
</dbReference>
<gene>
    <name evidence="6" type="ORF">JCM19235_6372</name>
</gene>
<proteinExistence type="inferred from homology"/>
<dbReference type="OrthoDB" id="196624at2"/>
<evidence type="ECO:0000259" key="5">
    <source>
        <dbReference type="PROSITE" id="PS50931"/>
    </source>
</evidence>
<organism evidence="6 7">
    <name type="scientific">Vibrio maritimus</name>
    <dbReference type="NCBI Taxonomy" id="990268"/>
    <lineage>
        <taxon>Bacteria</taxon>
        <taxon>Pseudomonadati</taxon>
        <taxon>Pseudomonadota</taxon>
        <taxon>Gammaproteobacteria</taxon>
        <taxon>Vibrionales</taxon>
        <taxon>Vibrionaceae</taxon>
        <taxon>Vibrio</taxon>
    </lineage>
</organism>
<dbReference type="EMBL" id="BBMR01000002">
    <property type="protein sequence ID" value="GAL17819.1"/>
    <property type="molecule type" value="Genomic_DNA"/>
</dbReference>
<evidence type="ECO:0000256" key="4">
    <source>
        <dbReference type="ARBA" id="ARBA00023163"/>
    </source>
</evidence>
<dbReference type="AlphaFoldDB" id="A0A090RUA8"/>
<dbReference type="CDD" id="cd05466">
    <property type="entry name" value="PBP2_LTTR_substrate"/>
    <property type="match status" value="1"/>
</dbReference>
<keyword evidence="2" id="KW-0805">Transcription regulation</keyword>
<dbReference type="InterPro" id="IPR036388">
    <property type="entry name" value="WH-like_DNA-bd_sf"/>
</dbReference>
<evidence type="ECO:0000313" key="6">
    <source>
        <dbReference type="EMBL" id="GAL17819.1"/>
    </source>
</evidence>
<protein>
    <submittedName>
        <fullName evidence="6">Transcriptional regulator LysR family</fullName>
    </submittedName>
</protein>
<comment type="similarity">
    <text evidence="1">Belongs to the LysR transcriptional regulatory family.</text>
</comment>
<keyword evidence="4" id="KW-0804">Transcription</keyword>
<dbReference type="InterPro" id="IPR000847">
    <property type="entry name" value="LysR_HTH_N"/>
</dbReference>
<dbReference type="PROSITE" id="PS50931">
    <property type="entry name" value="HTH_LYSR"/>
    <property type="match status" value="1"/>
</dbReference>
<sequence length="293" mass="32668">MFSIEQVKVFVASAELGSFSAAARSMGKSHSSISMAITSLEDGLGVQLFDRSTKMPTLTEDGERFYEQSLLLLRQIERMHASAKSSLNKVEKKLHIGLGEMVPFALIESLLEKTAEKYAHTKLGVFRGEYALLIEKLQRGELDIVVSTNAETAPRAVDFYAILEMEFVCICSPDSSLADMPVVDNERLLATRQLACVDMLNNPVLKAYASVSPEIWEMTDQDDMIKLVEQGVGWATVPKMLAEERIAIGTLKIFRPEFSHTKQTILIDMLVSSSRERGPVQQFLMKELQSLAK</sequence>
<keyword evidence="7" id="KW-1185">Reference proteome</keyword>
<dbReference type="PANTHER" id="PTHR30126:SF91">
    <property type="entry name" value="LYSR FAMILY TRANSCRIPTIONAL REGULATOR"/>
    <property type="match status" value="1"/>
</dbReference>
<dbReference type="STRING" id="990268.JCM19235_6372"/>
<dbReference type="PRINTS" id="PR00039">
    <property type="entry name" value="HTHLYSR"/>
</dbReference>
<dbReference type="Pfam" id="PF03466">
    <property type="entry name" value="LysR_substrate"/>
    <property type="match status" value="1"/>
</dbReference>
<accession>A0A090RUA8</accession>
<evidence type="ECO:0000313" key="7">
    <source>
        <dbReference type="Proteomes" id="UP000029228"/>
    </source>
</evidence>
<dbReference type="InterPro" id="IPR005119">
    <property type="entry name" value="LysR_subst-bd"/>
</dbReference>
<dbReference type="FunFam" id="1.10.10.10:FF:000001">
    <property type="entry name" value="LysR family transcriptional regulator"/>
    <property type="match status" value="1"/>
</dbReference>
<dbReference type="GO" id="GO:0003700">
    <property type="term" value="F:DNA-binding transcription factor activity"/>
    <property type="evidence" value="ECO:0007669"/>
    <property type="project" value="InterPro"/>
</dbReference>
<comment type="caution">
    <text evidence="6">The sequence shown here is derived from an EMBL/GenBank/DDBJ whole genome shotgun (WGS) entry which is preliminary data.</text>
</comment>
<name>A0A090RUA8_9VIBR</name>
<keyword evidence="3" id="KW-0238">DNA-binding</keyword>
<dbReference type="GO" id="GO:0000976">
    <property type="term" value="F:transcription cis-regulatory region binding"/>
    <property type="evidence" value="ECO:0007669"/>
    <property type="project" value="TreeGrafter"/>
</dbReference>
<dbReference type="SUPFAM" id="SSF53850">
    <property type="entry name" value="Periplasmic binding protein-like II"/>
    <property type="match status" value="1"/>
</dbReference>
<dbReference type="PANTHER" id="PTHR30126">
    <property type="entry name" value="HTH-TYPE TRANSCRIPTIONAL REGULATOR"/>
    <property type="match status" value="1"/>
</dbReference>
<dbReference type="Gene3D" id="1.10.10.10">
    <property type="entry name" value="Winged helix-like DNA-binding domain superfamily/Winged helix DNA-binding domain"/>
    <property type="match status" value="1"/>
</dbReference>
<dbReference type="SUPFAM" id="SSF46785">
    <property type="entry name" value="Winged helix' DNA-binding domain"/>
    <property type="match status" value="1"/>
</dbReference>
<evidence type="ECO:0000256" key="1">
    <source>
        <dbReference type="ARBA" id="ARBA00009437"/>
    </source>
</evidence>
<evidence type="ECO:0000256" key="2">
    <source>
        <dbReference type="ARBA" id="ARBA00023015"/>
    </source>
</evidence>
<reference evidence="6 7" key="2">
    <citation type="submission" date="2014-09" db="EMBL/GenBank/DDBJ databases">
        <authorList>
            <consortium name="NBRP consortium"/>
            <person name="Sawabe T."/>
            <person name="Meirelles P."/>
            <person name="Nakanishi M."/>
            <person name="Sayaka M."/>
            <person name="Hattori M."/>
            <person name="Ohkuma M."/>
        </authorList>
    </citation>
    <scope>NUCLEOTIDE SEQUENCE [LARGE SCALE GENOMIC DNA]</scope>
    <source>
        <strain evidence="7">JCM19235</strain>
    </source>
</reference>
<evidence type="ECO:0000256" key="3">
    <source>
        <dbReference type="ARBA" id="ARBA00023125"/>
    </source>
</evidence>
<reference evidence="6 7" key="1">
    <citation type="submission" date="2014-09" db="EMBL/GenBank/DDBJ databases">
        <title>Vibrio maritimus JCM 19235. (C45) whole genome shotgun sequence.</title>
        <authorList>
            <person name="Sawabe T."/>
            <person name="Meirelles P."/>
            <person name="Nakanishi M."/>
            <person name="Sayaka M."/>
            <person name="Hattori M."/>
            <person name="Ohkuma M."/>
        </authorList>
    </citation>
    <scope>NUCLEOTIDE SEQUENCE [LARGE SCALE GENOMIC DNA]</scope>
    <source>
        <strain evidence="7">JCM19235</strain>
    </source>
</reference>
<dbReference type="Pfam" id="PF00126">
    <property type="entry name" value="HTH_1"/>
    <property type="match status" value="1"/>
</dbReference>
<dbReference type="Gene3D" id="3.40.190.290">
    <property type="match status" value="1"/>
</dbReference>
<feature type="domain" description="HTH lysR-type" evidence="5">
    <location>
        <begin position="2"/>
        <end position="59"/>
    </location>
</feature>
<dbReference type="InterPro" id="IPR036390">
    <property type="entry name" value="WH_DNA-bd_sf"/>
</dbReference>